<reference evidence="1" key="1">
    <citation type="submission" date="2020-07" db="EMBL/GenBank/DDBJ databases">
        <title>Severe corrosion of carbon steel in oil field produced water can be linked to methanogenic archaea containing a special type of NiFe hydrogenase.</title>
        <authorList>
            <person name="Lahme S."/>
            <person name="Mand J."/>
            <person name="Longwell J."/>
            <person name="Smith R."/>
            <person name="Enning D."/>
        </authorList>
    </citation>
    <scope>NUCLEOTIDE SEQUENCE</scope>
    <source>
        <strain evidence="1">MIC098Bin6</strain>
    </source>
</reference>
<protein>
    <submittedName>
        <fullName evidence="1">DUF3375 family protein</fullName>
    </submittedName>
</protein>
<organism evidence="1 2">
    <name type="scientific">Desulfotignum balticum</name>
    <dbReference type="NCBI Taxonomy" id="115781"/>
    <lineage>
        <taxon>Bacteria</taxon>
        <taxon>Pseudomonadati</taxon>
        <taxon>Thermodesulfobacteriota</taxon>
        <taxon>Desulfobacteria</taxon>
        <taxon>Desulfobacterales</taxon>
        <taxon>Desulfobacteraceae</taxon>
        <taxon>Desulfotignum</taxon>
    </lineage>
</organism>
<dbReference type="InterPro" id="IPR021804">
    <property type="entry name" value="DUF3375"/>
</dbReference>
<evidence type="ECO:0000313" key="1">
    <source>
        <dbReference type="EMBL" id="MBG0780028.1"/>
    </source>
</evidence>
<dbReference type="Pfam" id="PF11855">
    <property type="entry name" value="DUF3375"/>
    <property type="match status" value="1"/>
</dbReference>
<sequence length="238" mass="27110">DQGTSFTAFWDLLMSPARQEDLTGMLEKVFDLAAVKALSPDRRLKRVHYDWLSAGEHTQRTVAKLSGQLRRYLDDQAFLENKRIMQVIQQIEARAVKLRDQMPQGILMTMDAASLDIHLPMERPLYKIPVKPKITDTVTLGDGSDIPADMLHDIVFVDRLTLKQRIRTALQTRDQVTLAQILFDHPLEKGLAELVTYLTLAAEDDNAWFDDTLTHRAVWTDAGGIHRQATFNAVIFSR</sequence>
<gene>
    <name evidence="1" type="ORF">H0S81_08900</name>
</gene>
<dbReference type="EMBL" id="JACCQK010000547">
    <property type="protein sequence ID" value="MBG0780028.1"/>
    <property type="molecule type" value="Genomic_DNA"/>
</dbReference>
<dbReference type="AlphaFoldDB" id="A0A931D0R9"/>
<dbReference type="Proteomes" id="UP000706172">
    <property type="component" value="Unassembled WGS sequence"/>
</dbReference>
<feature type="non-terminal residue" evidence="1">
    <location>
        <position position="1"/>
    </location>
</feature>
<comment type="caution">
    <text evidence="1">The sequence shown here is derived from an EMBL/GenBank/DDBJ whole genome shotgun (WGS) entry which is preliminary data.</text>
</comment>
<evidence type="ECO:0000313" key="2">
    <source>
        <dbReference type="Proteomes" id="UP000706172"/>
    </source>
</evidence>
<accession>A0A931D0R9</accession>
<proteinExistence type="predicted"/>
<name>A0A931D0R9_9BACT</name>